<protein>
    <submittedName>
        <fullName evidence="1">Uncharacterized protein</fullName>
    </submittedName>
</protein>
<dbReference type="OrthoDB" id="479380at2759"/>
<proteinExistence type="predicted"/>
<evidence type="ECO:0000313" key="2">
    <source>
        <dbReference type="Proteomes" id="UP000541610"/>
    </source>
</evidence>
<sequence>MARDVSAPHLAALRMQLLERQSNTLPEALESLIWDCFLPLTVNGPDKCVREKLYQLPLKFEPIASSSLFNPTGWLTGIWEHGKKIVRIGPGAKRAYGPFGRARGQVGEVASDIGSEVADVLLLGEDLYYTTSENVLHWSRLAANGKYEVMSSLDMPEPVSELKTADGHLFVLLETGDLRMVTFSPSMGSKLVCTLPVSGDSSISDGSERADAAWVMARLDRVVDDLLKDRSDFLQDVLVTDGRVTHVLFAPGERRLCLWRPDGGIFEVGVPEFCCCRFVPRTNGTVVAGVFGNDRRSGFNICNIYEGKVPAMSLDAEKGRVISVVISPDWQVSVVTYNDTAPQGSRGAATTIKLSRTGAKAYDHGFNSHIKDEYYNDSIEGYDSDAEAELLGLGSGYSGGYDYYDDYDDGW</sequence>
<comment type="caution">
    <text evidence="1">The sequence shown here is derived from an EMBL/GenBank/DDBJ whole genome shotgun (WGS) entry which is preliminary data.</text>
</comment>
<gene>
    <name evidence="1" type="ORF">FOZ60_013999</name>
</gene>
<evidence type="ECO:0000313" key="1">
    <source>
        <dbReference type="EMBL" id="KAF4680155.1"/>
    </source>
</evidence>
<dbReference type="AlphaFoldDB" id="A0A7J6N8L5"/>
<accession>A0A7J6N8L5</accession>
<organism evidence="1 2">
    <name type="scientific">Perkinsus olseni</name>
    <name type="common">Perkinsus atlanticus</name>
    <dbReference type="NCBI Taxonomy" id="32597"/>
    <lineage>
        <taxon>Eukaryota</taxon>
        <taxon>Sar</taxon>
        <taxon>Alveolata</taxon>
        <taxon>Perkinsozoa</taxon>
        <taxon>Perkinsea</taxon>
        <taxon>Perkinsida</taxon>
        <taxon>Perkinsidae</taxon>
        <taxon>Perkinsus</taxon>
    </lineage>
</organism>
<dbReference type="EMBL" id="JABANP010000643">
    <property type="protein sequence ID" value="KAF4680155.1"/>
    <property type="molecule type" value="Genomic_DNA"/>
</dbReference>
<dbReference type="Proteomes" id="UP000541610">
    <property type="component" value="Unassembled WGS sequence"/>
</dbReference>
<name>A0A7J6N8L5_PEROL</name>
<reference evidence="1 2" key="1">
    <citation type="submission" date="2020-04" db="EMBL/GenBank/DDBJ databases">
        <title>Perkinsus olseni comparative genomics.</title>
        <authorList>
            <person name="Bogema D.R."/>
        </authorList>
    </citation>
    <scope>NUCLEOTIDE SEQUENCE [LARGE SCALE GENOMIC DNA]</scope>
    <source>
        <strain evidence="1">00978-12</strain>
    </source>
</reference>